<organism evidence="2 3">
    <name type="scientific">Corchorus capsularis</name>
    <name type="common">Jute</name>
    <dbReference type="NCBI Taxonomy" id="210143"/>
    <lineage>
        <taxon>Eukaryota</taxon>
        <taxon>Viridiplantae</taxon>
        <taxon>Streptophyta</taxon>
        <taxon>Embryophyta</taxon>
        <taxon>Tracheophyta</taxon>
        <taxon>Spermatophyta</taxon>
        <taxon>Magnoliopsida</taxon>
        <taxon>eudicotyledons</taxon>
        <taxon>Gunneridae</taxon>
        <taxon>Pentapetalae</taxon>
        <taxon>rosids</taxon>
        <taxon>malvids</taxon>
        <taxon>Malvales</taxon>
        <taxon>Malvaceae</taxon>
        <taxon>Grewioideae</taxon>
        <taxon>Apeibeae</taxon>
        <taxon>Corchorus</taxon>
    </lineage>
</organism>
<proteinExistence type="predicted"/>
<dbReference type="EMBL" id="AWWV01007519">
    <property type="protein sequence ID" value="OMO96060.1"/>
    <property type="molecule type" value="Genomic_DNA"/>
</dbReference>
<gene>
    <name evidence="2" type="ORF">CCACVL1_05091</name>
</gene>
<dbReference type="Proteomes" id="UP000188268">
    <property type="component" value="Unassembled WGS sequence"/>
</dbReference>
<name>A0A1R3JMT4_COCAP</name>
<accession>A0A1R3JMT4</accession>
<evidence type="ECO:0000313" key="3">
    <source>
        <dbReference type="Proteomes" id="UP000188268"/>
    </source>
</evidence>
<comment type="caution">
    <text evidence="2">The sequence shown here is derived from an EMBL/GenBank/DDBJ whole genome shotgun (WGS) entry which is preliminary data.</text>
</comment>
<dbReference type="Gramene" id="OMO96060">
    <property type="protein sequence ID" value="OMO96060"/>
    <property type="gene ID" value="CCACVL1_05091"/>
</dbReference>
<dbReference type="AlphaFoldDB" id="A0A1R3JMT4"/>
<evidence type="ECO:0000313" key="2">
    <source>
        <dbReference type="EMBL" id="OMO96060.1"/>
    </source>
</evidence>
<feature type="region of interest" description="Disordered" evidence="1">
    <location>
        <begin position="1"/>
        <end position="24"/>
    </location>
</feature>
<protein>
    <submittedName>
        <fullName evidence="2">Uncharacterized protein</fullName>
    </submittedName>
</protein>
<reference evidence="2 3" key="1">
    <citation type="submission" date="2013-09" db="EMBL/GenBank/DDBJ databases">
        <title>Corchorus capsularis genome sequencing.</title>
        <authorList>
            <person name="Alam M."/>
            <person name="Haque M.S."/>
            <person name="Islam M.S."/>
            <person name="Emdad E.M."/>
            <person name="Islam M.M."/>
            <person name="Ahmed B."/>
            <person name="Halim A."/>
            <person name="Hossen Q.M.M."/>
            <person name="Hossain M.Z."/>
            <person name="Ahmed R."/>
            <person name="Khan M.M."/>
            <person name="Islam R."/>
            <person name="Rashid M.M."/>
            <person name="Khan S.A."/>
            <person name="Rahman M.S."/>
            <person name="Alam M."/>
        </authorList>
    </citation>
    <scope>NUCLEOTIDE SEQUENCE [LARGE SCALE GENOMIC DNA]</scope>
    <source>
        <strain evidence="3">cv. CVL-1</strain>
        <tissue evidence="2">Whole seedling</tissue>
    </source>
</reference>
<keyword evidence="3" id="KW-1185">Reference proteome</keyword>
<sequence length="24" mass="2792">MEIRRKRKMNSVEIRDGKGGGMWG</sequence>
<evidence type="ECO:0000256" key="1">
    <source>
        <dbReference type="SAM" id="MobiDB-lite"/>
    </source>
</evidence>